<dbReference type="EMBL" id="JAHLJV010000037">
    <property type="protein sequence ID" value="KAK1589714.1"/>
    <property type="molecule type" value="Genomic_DNA"/>
</dbReference>
<dbReference type="Proteomes" id="UP001230504">
    <property type="component" value="Unassembled WGS sequence"/>
</dbReference>
<dbReference type="RefSeq" id="XP_060413255.1">
    <property type="nucleotide sequence ID" value="XM_060551726.1"/>
</dbReference>
<sequence>MVVGGASLCITLLPEMFSRRKSPCSCTTLFHVDLQRHIAKQKPIRVPRFCFIRTTTHPCLSHPIAHQPCCTSSTQSMGTGSAVSISRDDSVGKDEDDSFDPVPHGRAVCTMTCPGIPASITPPSPSTHHHLRCPVHCTHTRPLLPSPFFGLSRPFFACSLLGISHSLISHLFPCCALQGHDGRCKAPFPGLCPAPSGPLYAFRSNAQDAALVIGLTQMTSAVHCQGPLLP</sequence>
<accession>A0AAD8V4U6</accession>
<gene>
    <name evidence="2" type="ORF">LY79DRAFT_238940</name>
</gene>
<evidence type="ECO:0000313" key="2">
    <source>
        <dbReference type="EMBL" id="KAK1589714.1"/>
    </source>
</evidence>
<organism evidence="2 3">
    <name type="scientific">Colletotrichum navitas</name>
    <dbReference type="NCBI Taxonomy" id="681940"/>
    <lineage>
        <taxon>Eukaryota</taxon>
        <taxon>Fungi</taxon>
        <taxon>Dikarya</taxon>
        <taxon>Ascomycota</taxon>
        <taxon>Pezizomycotina</taxon>
        <taxon>Sordariomycetes</taxon>
        <taxon>Hypocreomycetidae</taxon>
        <taxon>Glomerellales</taxon>
        <taxon>Glomerellaceae</taxon>
        <taxon>Colletotrichum</taxon>
        <taxon>Colletotrichum graminicola species complex</taxon>
    </lineage>
</organism>
<evidence type="ECO:0000313" key="3">
    <source>
        <dbReference type="Proteomes" id="UP001230504"/>
    </source>
</evidence>
<comment type="caution">
    <text evidence="2">The sequence shown here is derived from an EMBL/GenBank/DDBJ whole genome shotgun (WGS) entry which is preliminary data.</text>
</comment>
<feature type="compositionally biased region" description="Polar residues" evidence="1">
    <location>
        <begin position="73"/>
        <end position="84"/>
    </location>
</feature>
<reference evidence="2" key="1">
    <citation type="submission" date="2021-06" db="EMBL/GenBank/DDBJ databases">
        <title>Comparative genomics, transcriptomics and evolutionary studies reveal genomic signatures of adaptation to plant cell wall in hemibiotrophic fungi.</title>
        <authorList>
            <consortium name="DOE Joint Genome Institute"/>
            <person name="Baroncelli R."/>
            <person name="Diaz J.F."/>
            <person name="Benocci T."/>
            <person name="Peng M."/>
            <person name="Battaglia E."/>
            <person name="Haridas S."/>
            <person name="Andreopoulos W."/>
            <person name="Labutti K."/>
            <person name="Pangilinan J."/>
            <person name="Floch G.L."/>
            <person name="Makela M.R."/>
            <person name="Henrissat B."/>
            <person name="Grigoriev I.V."/>
            <person name="Crouch J.A."/>
            <person name="De Vries R.P."/>
            <person name="Sukno S.A."/>
            <person name="Thon M.R."/>
        </authorList>
    </citation>
    <scope>NUCLEOTIDE SEQUENCE</scope>
    <source>
        <strain evidence="2">CBS 125086</strain>
    </source>
</reference>
<name>A0AAD8V4U6_9PEZI</name>
<proteinExistence type="predicted"/>
<protein>
    <submittedName>
        <fullName evidence="2">Uncharacterized protein</fullName>
    </submittedName>
</protein>
<feature type="region of interest" description="Disordered" evidence="1">
    <location>
        <begin position="73"/>
        <end position="100"/>
    </location>
</feature>
<dbReference type="AlphaFoldDB" id="A0AAD8V4U6"/>
<keyword evidence="3" id="KW-1185">Reference proteome</keyword>
<evidence type="ECO:0000256" key="1">
    <source>
        <dbReference type="SAM" id="MobiDB-lite"/>
    </source>
</evidence>
<dbReference type="GeneID" id="85435966"/>